<sequence>METKTSAFNCRSSSSTPHSNASLTSPLVNQVPFPSVFVFPPLSVCFPGIYDVRAEHNEENHLHGNGNGKSEDTGSHQDDDDKYADNEEEGGGAGSGRRIAGDEDDNAVDPDFVEEAGESAGVECILGYWLGVFYYGCSGGNSRVLVCCENGCPIALHELCMNYRPDFDETGKFYCAYCWYKQVVVRAKELRREALLAESNLLKFIHFKCDGGNGDGADNMKVVSLSTTAGEKNSGDCENGLKDDANETIYYIQEQTMCVVSKGKEKPDDESTSKAHGCDNVADGQMMQEEDIENTSDSENDASDEDPLRKQSFDPNHFEILNDTLYLSTKGTFEITGALEDDQGKSRKEEPVLPNAVTQEATSKVPAIESSEFASPDLDAGTLVAQTAQPQKVDLPKSPPFQPCTSAKDKMTNLQGKATTAENSISNVES</sequence>
<name>A0ABR2F1X1_9ROSI</name>
<feature type="region of interest" description="Disordered" evidence="4">
    <location>
        <begin position="59"/>
        <end position="109"/>
    </location>
</feature>
<evidence type="ECO:0008006" key="7">
    <source>
        <dbReference type="Google" id="ProtNLM"/>
    </source>
</evidence>
<dbReference type="Proteomes" id="UP001472677">
    <property type="component" value="Unassembled WGS sequence"/>
</dbReference>
<keyword evidence="3" id="KW-0862">Zinc</keyword>
<proteinExistence type="predicted"/>
<gene>
    <name evidence="5" type="ORF">V6N12_007484</name>
</gene>
<reference evidence="5 6" key="1">
    <citation type="journal article" date="2024" name="G3 (Bethesda)">
        <title>Genome assembly of Hibiscus sabdariffa L. provides insights into metabolisms of medicinal natural products.</title>
        <authorList>
            <person name="Kim T."/>
        </authorList>
    </citation>
    <scope>NUCLEOTIDE SEQUENCE [LARGE SCALE GENOMIC DNA]</scope>
    <source>
        <strain evidence="5">TK-2024</strain>
        <tissue evidence="5">Old leaves</tissue>
    </source>
</reference>
<organism evidence="5 6">
    <name type="scientific">Hibiscus sabdariffa</name>
    <name type="common">roselle</name>
    <dbReference type="NCBI Taxonomy" id="183260"/>
    <lineage>
        <taxon>Eukaryota</taxon>
        <taxon>Viridiplantae</taxon>
        <taxon>Streptophyta</taxon>
        <taxon>Embryophyta</taxon>
        <taxon>Tracheophyta</taxon>
        <taxon>Spermatophyta</taxon>
        <taxon>Magnoliopsida</taxon>
        <taxon>eudicotyledons</taxon>
        <taxon>Gunneridae</taxon>
        <taxon>Pentapetalae</taxon>
        <taxon>rosids</taxon>
        <taxon>malvids</taxon>
        <taxon>Malvales</taxon>
        <taxon>Malvaceae</taxon>
        <taxon>Malvoideae</taxon>
        <taxon>Hibiscus</taxon>
    </lineage>
</organism>
<keyword evidence="2" id="KW-0863">Zinc-finger</keyword>
<feature type="region of interest" description="Disordered" evidence="4">
    <location>
        <begin position="338"/>
        <end position="430"/>
    </location>
</feature>
<keyword evidence="6" id="KW-1185">Reference proteome</keyword>
<feature type="compositionally biased region" description="Basic and acidic residues" evidence="4">
    <location>
        <begin position="262"/>
        <end position="277"/>
    </location>
</feature>
<dbReference type="SUPFAM" id="SSF57903">
    <property type="entry name" value="FYVE/PHD zinc finger"/>
    <property type="match status" value="1"/>
</dbReference>
<evidence type="ECO:0000256" key="1">
    <source>
        <dbReference type="ARBA" id="ARBA00022723"/>
    </source>
</evidence>
<protein>
    <recommendedName>
        <fullName evidence="7">Zinc finger PHD-type domain-containing protein</fullName>
    </recommendedName>
</protein>
<feature type="region of interest" description="Disordered" evidence="4">
    <location>
        <begin position="261"/>
        <end position="315"/>
    </location>
</feature>
<evidence type="ECO:0000256" key="3">
    <source>
        <dbReference type="ARBA" id="ARBA00022833"/>
    </source>
</evidence>
<feature type="compositionally biased region" description="Acidic residues" evidence="4">
    <location>
        <begin position="288"/>
        <end position="305"/>
    </location>
</feature>
<feature type="compositionally biased region" description="Basic and acidic residues" evidence="4">
    <location>
        <begin position="342"/>
        <end position="351"/>
    </location>
</feature>
<evidence type="ECO:0000313" key="5">
    <source>
        <dbReference type="EMBL" id="KAK8568951.1"/>
    </source>
</evidence>
<dbReference type="PANTHER" id="PTHR47863">
    <property type="entry name" value="RING/FYVE/PHD ZINC FINGER SUPERFAMILY PROTEIN"/>
    <property type="match status" value="1"/>
</dbReference>
<comment type="caution">
    <text evidence="5">The sequence shown here is derived from an EMBL/GenBank/DDBJ whole genome shotgun (WGS) entry which is preliminary data.</text>
</comment>
<keyword evidence="1" id="KW-0479">Metal-binding</keyword>
<accession>A0ABR2F1X1</accession>
<dbReference type="InterPro" id="IPR011011">
    <property type="entry name" value="Znf_FYVE_PHD"/>
</dbReference>
<feature type="compositionally biased region" description="Polar residues" evidence="4">
    <location>
        <begin position="412"/>
        <end position="430"/>
    </location>
</feature>
<dbReference type="EMBL" id="JBBPBM010000009">
    <property type="protein sequence ID" value="KAK8568951.1"/>
    <property type="molecule type" value="Genomic_DNA"/>
</dbReference>
<feature type="region of interest" description="Disordered" evidence="4">
    <location>
        <begin position="1"/>
        <end position="24"/>
    </location>
</feature>
<evidence type="ECO:0000256" key="4">
    <source>
        <dbReference type="SAM" id="MobiDB-lite"/>
    </source>
</evidence>
<dbReference type="PANTHER" id="PTHR47863:SF5">
    <property type="entry name" value="HOMEODOMAIN-LIKE PROTEIN WITH RING_FYVE_PHD-TYPE ZINC FINGER DOMAIN-CONTAINING PROTEIN-RELATED"/>
    <property type="match status" value="1"/>
</dbReference>
<evidence type="ECO:0000256" key="2">
    <source>
        <dbReference type="ARBA" id="ARBA00022771"/>
    </source>
</evidence>
<feature type="compositionally biased region" description="Basic and acidic residues" evidence="4">
    <location>
        <begin position="69"/>
        <end position="85"/>
    </location>
</feature>
<evidence type="ECO:0000313" key="6">
    <source>
        <dbReference type="Proteomes" id="UP001472677"/>
    </source>
</evidence>